<evidence type="ECO:0000313" key="4">
    <source>
        <dbReference type="Proteomes" id="UP000515823"/>
    </source>
</evidence>
<feature type="transmembrane region" description="Helical" evidence="1">
    <location>
        <begin position="67"/>
        <end position="94"/>
    </location>
</feature>
<keyword evidence="1" id="KW-1133">Transmembrane helix</keyword>
<dbReference type="InterPro" id="IPR030395">
    <property type="entry name" value="GP_PDE_dom"/>
</dbReference>
<keyword evidence="4" id="KW-1185">Reference proteome</keyword>
<keyword evidence="1" id="KW-0472">Membrane</keyword>
<dbReference type="Pfam" id="PF03009">
    <property type="entry name" value="GDPD"/>
    <property type="match status" value="1"/>
</dbReference>
<dbReference type="CDD" id="cd08579">
    <property type="entry name" value="GDPD_memb_like"/>
    <property type="match status" value="1"/>
</dbReference>
<dbReference type="Pfam" id="PF10110">
    <property type="entry name" value="GPDPase_memb"/>
    <property type="match status" value="1"/>
</dbReference>
<gene>
    <name evidence="3" type="ORF">H9Q78_07650</name>
</gene>
<dbReference type="AlphaFoldDB" id="A0A7G9G0N7"/>
<dbReference type="Proteomes" id="UP000515823">
    <property type="component" value="Chromosome"/>
</dbReference>
<keyword evidence="1" id="KW-0812">Transmembrane</keyword>
<sequence length="603" mass="68316">MRRMIHDMRGMLRTNRGSILIFEILYRIFTAFVLIEAASRGISFALKKAGFSYLTARNALKFFCSPVTLLVLAGFLLLCLFFVCLEMCVLYTAFQAGVVKEEMSPIKMLIFGMKNVVELFQTKNARILLVNANFYLLTGSWILLRLVKHIRPLSYIVTELAGFRLVKILAWILLAVMACISLMYVYVPAISILRDVRFRESSEKSRKIFRRHWLPTIGLLAGSNLFAYLLYYLGQFILKVLAALAVVLFADRSTELALILTISNDIDIAALILASIAGLYLNLGSLTFLLYRYQNKKYEWEIPPYHYHLSSGIRRVFTVIVISCLAAAGALYAYDSVYTGTVKASAIISEAKITSHRGNSFEAPENTLPAIEGAIDTMSDYVEIDVQETKDGIIVVHHDASLKRTTGTEGRLWDYTYGDLLLLDFGSWFSDEFTGTQIPTLEQALEACKGRINMNIELKANRLSDTLAEKTLQLIEDHGMEAQVVLSSTSYRYLKEVKEQNPDIRTGYILTAAYGNYFEDENIDFFSIRSSFVTSSLVKSAHDFGKEVHAWTVNTKSELSRMKRLQVDNIITDRPVLAREILYRESDTESIFEFLKLALKVGR</sequence>
<feature type="transmembrane region" description="Helical" evidence="1">
    <location>
        <begin position="268"/>
        <end position="291"/>
    </location>
</feature>
<feature type="transmembrane region" description="Helical" evidence="1">
    <location>
        <begin position="168"/>
        <end position="193"/>
    </location>
</feature>
<dbReference type="InterPro" id="IPR018476">
    <property type="entry name" value="GlyceroP-diester-Pdiesterase_M"/>
</dbReference>
<evidence type="ECO:0000259" key="2">
    <source>
        <dbReference type="PROSITE" id="PS51704"/>
    </source>
</evidence>
<dbReference type="Gene3D" id="3.20.20.190">
    <property type="entry name" value="Phosphatidylinositol (PI) phosphodiesterase"/>
    <property type="match status" value="1"/>
</dbReference>
<protein>
    <submittedName>
        <fullName evidence="3">Glycerophosphodiester phosphodiesterase</fullName>
    </submittedName>
</protein>
<dbReference type="KEGG" id="qdo:H9Q78_07650"/>
<proteinExistence type="predicted"/>
<evidence type="ECO:0000313" key="3">
    <source>
        <dbReference type="EMBL" id="QNM04369.1"/>
    </source>
</evidence>
<reference evidence="3 4" key="1">
    <citation type="submission" date="2020-08" db="EMBL/GenBank/DDBJ databases">
        <authorList>
            <person name="Liu C."/>
            <person name="Sun Q."/>
        </authorList>
    </citation>
    <scope>NUCLEOTIDE SEQUENCE [LARGE SCALE GENOMIC DNA]</scope>
    <source>
        <strain evidence="3 4">NSJ-38</strain>
    </source>
</reference>
<dbReference type="SUPFAM" id="SSF51695">
    <property type="entry name" value="PLC-like phosphodiesterases"/>
    <property type="match status" value="1"/>
</dbReference>
<feature type="transmembrane region" description="Helical" evidence="1">
    <location>
        <begin position="312"/>
        <end position="334"/>
    </location>
</feature>
<dbReference type="RefSeq" id="WP_249300679.1">
    <property type="nucleotide sequence ID" value="NZ_CP060634.1"/>
</dbReference>
<dbReference type="GO" id="GO:0006629">
    <property type="term" value="P:lipid metabolic process"/>
    <property type="evidence" value="ECO:0007669"/>
    <property type="project" value="InterPro"/>
</dbReference>
<organism evidence="3 4">
    <name type="scientific">Qiania dongpingensis</name>
    <dbReference type="NCBI Taxonomy" id="2763669"/>
    <lineage>
        <taxon>Bacteria</taxon>
        <taxon>Bacillati</taxon>
        <taxon>Bacillota</taxon>
        <taxon>Clostridia</taxon>
        <taxon>Lachnospirales</taxon>
        <taxon>Lachnospiraceae</taxon>
        <taxon>Qiania</taxon>
    </lineage>
</organism>
<dbReference type="EMBL" id="CP060634">
    <property type="protein sequence ID" value="QNM04369.1"/>
    <property type="molecule type" value="Genomic_DNA"/>
</dbReference>
<feature type="domain" description="GP-PDE" evidence="2">
    <location>
        <begin position="351"/>
        <end position="582"/>
    </location>
</feature>
<name>A0A7G9G0N7_9FIRM</name>
<dbReference type="InterPro" id="IPR017946">
    <property type="entry name" value="PLC-like_Pdiesterase_TIM-brl"/>
</dbReference>
<accession>A0A7G9G0N7</accession>
<feature type="transmembrane region" description="Helical" evidence="1">
    <location>
        <begin position="127"/>
        <end position="147"/>
    </location>
</feature>
<feature type="transmembrane region" description="Helical" evidence="1">
    <location>
        <begin position="24"/>
        <end position="46"/>
    </location>
</feature>
<dbReference type="PROSITE" id="PS51704">
    <property type="entry name" value="GP_PDE"/>
    <property type="match status" value="1"/>
</dbReference>
<dbReference type="PANTHER" id="PTHR46211">
    <property type="entry name" value="GLYCEROPHOSPHORYL DIESTER PHOSPHODIESTERASE"/>
    <property type="match status" value="1"/>
</dbReference>
<dbReference type="GO" id="GO:0008081">
    <property type="term" value="F:phosphoric diester hydrolase activity"/>
    <property type="evidence" value="ECO:0007669"/>
    <property type="project" value="InterPro"/>
</dbReference>
<evidence type="ECO:0000256" key="1">
    <source>
        <dbReference type="SAM" id="Phobius"/>
    </source>
</evidence>
<dbReference type="PANTHER" id="PTHR46211:SF8">
    <property type="entry name" value="PHOSPHODIESTERASE"/>
    <property type="match status" value="1"/>
</dbReference>